<dbReference type="RefSeq" id="XP_012207554.1">
    <property type="nucleotide sequence ID" value="XM_012352164.1"/>
</dbReference>
<dbReference type="AlphaFoldDB" id="A0A067BU30"/>
<reference evidence="1 2" key="1">
    <citation type="journal article" date="2013" name="PLoS Genet.">
        <title>Distinctive expansion of potential virulence genes in the genome of the oomycete fish pathogen Saprolegnia parasitica.</title>
        <authorList>
            <person name="Jiang R.H."/>
            <person name="de Bruijn I."/>
            <person name="Haas B.J."/>
            <person name="Belmonte R."/>
            <person name="Lobach L."/>
            <person name="Christie J."/>
            <person name="van den Ackerveken G."/>
            <person name="Bottin A."/>
            <person name="Bulone V."/>
            <person name="Diaz-Moreno S.M."/>
            <person name="Dumas B."/>
            <person name="Fan L."/>
            <person name="Gaulin E."/>
            <person name="Govers F."/>
            <person name="Grenville-Briggs L.J."/>
            <person name="Horner N.R."/>
            <person name="Levin J.Z."/>
            <person name="Mammella M."/>
            <person name="Meijer H.J."/>
            <person name="Morris P."/>
            <person name="Nusbaum C."/>
            <person name="Oome S."/>
            <person name="Phillips A.J."/>
            <person name="van Rooyen D."/>
            <person name="Rzeszutek E."/>
            <person name="Saraiva M."/>
            <person name="Secombes C.J."/>
            <person name="Seidl M.F."/>
            <person name="Snel B."/>
            <person name="Stassen J.H."/>
            <person name="Sykes S."/>
            <person name="Tripathy S."/>
            <person name="van den Berg H."/>
            <person name="Vega-Arreguin J.C."/>
            <person name="Wawra S."/>
            <person name="Young S.K."/>
            <person name="Zeng Q."/>
            <person name="Dieguez-Uribeondo J."/>
            <person name="Russ C."/>
            <person name="Tyler B.M."/>
            <person name="van West P."/>
        </authorList>
    </citation>
    <scope>NUCLEOTIDE SEQUENCE [LARGE SCALE GENOMIC DNA]</scope>
    <source>
        <strain evidence="1 2">CBS 223.65</strain>
    </source>
</reference>
<name>A0A067BU30_SAPPC</name>
<gene>
    <name evidence="1" type="ORF">SPRG_13168</name>
</gene>
<dbReference type="KEGG" id="spar:SPRG_13168"/>
<proteinExistence type="predicted"/>
<accession>A0A067BU30</accession>
<keyword evidence="2" id="KW-1185">Reference proteome</keyword>
<dbReference type="GeneID" id="24135067"/>
<evidence type="ECO:0000313" key="1">
    <source>
        <dbReference type="EMBL" id="KDO21753.1"/>
    </source>
</evidence>
<organism evidence="1 2">
    <name type="scientific">Saprolegnia parasitica (strain CBS 223.65)</name>
    <dbReference type="NCBI Taxonomy" id="695850"/>
    <lineage>
        <taxon>Eukaryota</taxon>
        <taxon>Sar</taxon>
        <taxon>Stramenopiles</taxon>
        <taxon>Oomycota</taxon>
        <taxon>Saprolegniomycetes</taxon>
        <taxon>Saprolegniales</taxon>
        <taxon>Saprolegniaceae</taxon>
        <taxon>Saprolegnia</taxon>
    </lineage>
</organism>
<dbReference type="VEuPathDB" id="FungiDB:SPRG_13168"/>
<sequence>MAIVPRKPEALAPLVLSPRSSSPSLVIPSCPRPPMTPTFTYPELSPLSPRLGVDDRAVGADAVHAKLERLRYTHVRMVRLAQWLSRYGT</sequence>
<protein>
    <submittedName>
        <fullName evidence="1">Uncharacterized protein</fullName>
    </submittedName>
</protein>
<evidence type="ECO:0000313" key="2">
    <source>
        <dbReference type="Proteomes" id="UP000030745"/>
    </source>
</evidence>
<dbReference type="EMBL" id="KK583281">
    <property type="protein sequence ID" value="KDO21753.1"/>
    <property type="molecule type" value="Genomic_DNA"/>
</dbReference>
<dbReference type="Proteomes" id="UP000030745">
    <property type="component" value="Unassembled WGS sequence"/>
</dbReference>